<protein>
    <submittedName>
        <fullName evidence="1">Uncharacterized protein</fullName>
    </submittedName>
</protein>
<reference evidence="1 3" key="1">
    <citation type="journal article" date="2023" name="Microbiol. Spectr.">
        <title>Symbiosis of Carpenter Bees with Uncharacterized Lactic Acid Bacteria Showing NAD Auxotrophy.</title>
        <authorList>
            <person name="Kawasaki S."/>
            <person name="Ozawa K."/>
            <person name="Mori T."/>
            <person name="Yamamoto A."/>
            <person name="Ito M."/>
            <person name="Ohkuma M."/>
            <person name="Sakamoto M."/>
            <person name="Matsutani M."/>
        </authorList>
    </citation>
    <scope>NUCLEOTIDE SEQUENCE [LARGE SCALE GENOMIC DNA]</scope>
    <source>
        <strain evidence="1 3">KimH</strain>
    </source>
</reference>
<dbReference type="EMBL" id="AP026800">
    <property type="protein sequence ID" value="BDR54535.1"/>
    <property type="molecule type" value="Genomic_DNA"/>
</dbReference>
<evidence type="ECO:0000313" key="2">
    <source>
        <dbReference type="EMBL" id="BDR54560.1"/>
    </source>
</evidence>
<evidence type="ECO:0000313" key="1">
    <source>
        <dbReference type="EMBL" id="BDR54535.1"/>
    </source>
</evidence>
<dbReference type="EMBL" id="AP026800">
    <property type="protein sequence ID" value="BDR54560.1"/>
    <property type="molecule type" value="Genomic_DNA"/>
</dbReference>
<dbReference type="InterPro" id="IPR028082">
    <property type="entry name" value="Peripla_BP_I"/>
</dbReference>
<organism evidence="1 3">
    <name type="scientific">Bombiscardovia apis</name>
    <dbReference type="NCBI Taxonomy" id="2932182"/>
    <lineage>
        <taxon>Bacteria</taxon>
        <taxon>Bacillati</taxon>
        <taxon>Actinomycetota</taxon>
        <taxon>Actinomycetes</taxon>
        <taxon>Bifidobacteriales</taxon>
        <taxon>Bifidobacteriaceae</taxon>
        <taxon>Bombiscardovia</taxon>
    </lineage>
</organism>
<sequence length="73" mass="8141">MAIAGIDDIPSCQLVTPQFSSVHVEHREMRMLAADRLIDTEVPPNLIFSADNRKGSSPLMYPEIRREGFDAIA</sequence>
<evidence type="ECO:0000313" key="3">
    <source>
        <dbReference type="Proteomes" id="UP001321748"/>
    </source>
</evidence>
<proteinExistence type="predicted"/>
<name>A0ABM8BCF3_9BIFI</name>
<gene>
    <name evidence="1" type="ORF">KIMH_06460</name>
    <name evidence="2" type="ORF">KIMH_06710</name>
</gene>
<dbReference type="SUPFAM" id="SSF53822">
    <property type="entry name" value="Periplasmic binding protein-like I"/>
    <property type="match status" value="1"/>
</dbReference>
<dbReference type="Gene3D" id="3.40.50.2300">
    <property type="match status" value="1"/>
</dbReference>
<accession>A0ABM8BCF3</accession>
<dbReference type="Proteomes" id="UP001321748">
    <property type="component" value="Chromosome"/>
</dbReference>
<keyword evidence="3" id="KW-1185">Reference proteome</keyword>